<name>A0AAD6K2W3_9ROSI</name>
<evidence type="ECO:0000313" key="2">
    <source>
        <dbReference type="Proteomes" id="UP001162972"/>
    </source>
</evidence>
<keyword evidence="2" id="KW-1185">Reference proteome</keyword>
<dbReference type="InterPro" id="IPR011990">
    <property type="entry name" value="TPR-like_helical_dom_sf"/>
</dbReference>
<dbReference type="GO" id="GO:0003723">
    <property type="term" value="F:RNA binding"/>
    <property type="evidence" value="ECO:0007669"/>
    <property type="project" value="InterPro"/>
</dbReference>
<evidence type="ECO:0000313" key="1">
    <source>
        <dbReference type="EMBL" id="KAJ6415956.1"/>
    </source>
</evidence>
<dbReference type="GO" id="GO:0009658">
    <property type="term" value="P:chloroplast organization"/>
    <property type="evidence" value="ECO:0007669"/>
    <property type="project" value="InterPro"/>
</dbReference>
<protein>
    <submittedName>
        <fullName evidence="1">Uncharacterized protein</fullName>
    </submittedName>
</protein>
<organism evidence="1 2">
    <name type="scientific">Salix udensis</name>
    <dbReference type="NCBI Taxonomy" id="889485"/>
    <lineage>
        <taxon>Eukaryota</taxon>
        <taxon>Viridiplantae</taxon>
        <taxon>Streptophyta</taxon>
        <taxon>Embryophyta</taxon>
        <taxon>Tracheophyta</taxon>
        <taxon>Spermatophyta</taxon>
        <taxon>Magnoliopsida</taxon>
        <taxon>eudicotyledons</taxon>
        <taxon>Gunneridae</taxon>
        <taxon>Pentapetalae</taxon>
        <taxon>rosids</taxon>
        <taxon>fabids</taxon>
        <taxon>Malpighiales</taxon>
        <taxon>Salicaceae</taxon>
        <taxon>Saliceae</taxon>
        <taxon>Salix</taxon>
    </lineage>
</organism>
<comment type="caution">
    <text evidence="1">The sequence shown here is derived from an EMBL/GenBank/DDBJ whole genome shotgun (WGS) entry which is preliminary data.</text>
</comment>
<dbReference type="InterPro" id="IPR044190">
    <property type="entry name" value="THA8-like"/>
</dbReference>
<accession>A0AAD6K2W3</accession>
<dbReference type="EMBL" id="JAPFFJ010000012">
    <property type="protein sequence ID" value="KAJ6415956.1"/>
    <property type="molecule type" value="Genomic_DNA"/>
</dbReference>
<dbReference type="Proteomes" id="UP001162972">
    <property type="component" value="Chromosome 3"/>
</dbReference>
<dbReference type="PANTHER" id="PTHR47594">
    <property type="entry name" value="PPR CONTAINING PLANT-LIKE PROTEIN"/>
    <property type="match status" value="1"/>
</dbReference>
<dbReference type="AlphaFoldDB" id="A0AAD6K2W3"/>
<sequence>MAASSSSSSSYIHLNLTTPLFPSPKLKTLSPAKTSTFTPIRCGPRSKRGPLVRGRILSTEAILAIQSLKRAHNNKSDPNKKLPNLARMIRSDLLSIIRELLRQDLCSLALQVLSTLRSEYPGQIDLNLYADVIFALSRNKCFDDIDRLIDDLEEGESWVKWGSDRGLPRLVRGLVEARRKESTVRICGMLRRSGCGDTWTSDEYVVKVLRRGLKEMGEIELAGEVDREFGDACRGNLENLVI</sequence>
<reference evidence="1 2" key="1">
    <citation type="journal article" date="2023" name="Int. J. Mol. Sci.">
        <title>De Novo Assembly and Annotation of 11 Diverse Shrub Willow (Salix) Genomes Reveals Novel Gene Organization in Sex-Linked Regions.</title>
        <authorList>
            <person name="Hyden B."/>
            <person name="Feng K."/>
            <person name="Yates T.B."/>
            <person name="Jawdy S."/>
            <person name="Cereghino C."/>
            <person name="Smart L.B."/>
            <person name="Muchero W."/>
        </authorList>
    </citation>
    <scope>NUCLEOTIDE SEQUENCE [LARGE SCALE GENOMIC DNA]</scope>
    <source>
        <tissue evidence="1">Shoot tip</tissue>
    </source>
</reference>
<gene>
    <name evidence="1" type="ORF">OIU84_004698</name>
</gene>
<dbReference type="Gene3D" id="1.25.40.10">
    <property type="entry name" value="Tetratricopeptide repeat domain"/>
    <property type="match status" value="1"/>
</dbReference>
<dbReference type="PANTHER" id="PTHR47594:SF3">
    <property type="entry name" value="PROTEIN THYLAKOID ASSEMBLY 8, CHLOROPLASTIC"/>
    <property type="match status" value="1"/>
</dbReference>
<proteinExistence type="predicted"/>
<dbReference type="GO" id="GO:0000373">
    <property type="term" value="P:Group II intron splicing"/>
    <property type="evidence" value="ECO:0007669"/>
    <property type="project" value="InterPro"/>
</dbReference>